<dbReference type="InterPro" id="IPR012337">
    <property type="entry name" value="RNaseH-like_sf"/>
</dbReference>
<dbReference type="InterPro" id="IPR054353">
    <property type="entry name" value="IstA-like_C"/>
</dbReference>
<evidence type="ECO:0000313" key="4">
    <source>
        <dbReference type="Proteomes" id="UP000199701"/>
    </source>
</evidence>
<dbReference type="GO" id="GO:0003676">
    <property type="term" value="F:nucleic acid binding"/>
    <property type="evidence" value="ECO:0007669"/>
    <property type="project" value="InterPro"/>
</dbReference>
<dbReference type="Pfam" id="PF22483">
    <property type="entry name" value="Mu-transpos_C_2"/>
    <property type="match status" value="1"/>
</dbReference>
<dbReference type="PANTHER" id="PTHR35004:SF7">
    <property type="entry name" value="INTEGRASE PROTEIN"/>
    <property type="match status" value="1"/>
</dbReference>
<evidence type="ECO:0000313" key="3">
    <source>
        <dbReference type="EMBL" id="SEW46668.1"/>
    </source>
</evidence>
<sequence>MPSNLQGELAIMDNLGIKPNYAALGRKYDMDWRTVKKYQEGYKGKAKTRNKSSKLDSFRNEITDKLKIKRVTVRGVYEFMVKKYGIESIGSYTNFMAYVKMHKLKPSNKSTGHPRVETLPGVQAQVDWKEDISLVSRYGEIFVINVFHIALSFSRYSYLELSIQKRTDDVYRGLINGFEALGGVPEEILFDNMSTVATTRGRHKKPTTGISKIAKDFGFKVRLCATRTPETKGTVEAKNKVIDWVRPYDGEFEDLDDLIRIIKNINANMNISVNEEIEMSPTALFYKEKEYLHSLPNPAIIEQYLCPNSYRVSNEALIRYGNNKYSVDPKLINEVVTIDTLENNLYVYYNGKLITYHPLNEKKINYKPEHYKTLMKGKVKETDMNERITENLKVMDSLLEMRKVEVSCVEATKSAQALIAYINQNSCGKWVINNYAHLSASEKLVFIKGMNEVLPYVKNKDAFIERIKYSMKENFCKTIDFDCYVNDFMASSDFECVLTDEGYNTIHKKYEKEINQFLKDIEEQYSAENEKETYESDFSLDAELIFRKD</sequence>
<evidence type="ECO:0000259" key="2">
    <source>
        <dbReference type="PROSITE" id="PS50994"/>
    </source>
</evidence>
<proteinExistence type="inferred from homology"/>
<dbReference type="Proteomes" id="UP000199701">
    <property type="component" value="Unassembled WGS sequence"/>
</dbReference>
<dbReference type="EMBL" id="FOJI01000038">
    <property type="protein sequence ID" value="SEW46668.1"/>
    <property type="molecule type" value="Genomic_DNA"/>
</dbReference>
<dbReference type="Gene3D" id="3.30.420.10">
    <property type="entry name" value="Ribonuclease H-like superfamily/Ribonuclease H"/>
    <property type="match status" value="1"/>
</dbReference>
<dbReference type="AlphaFoldDB" id="A0A1I0S0H6"/>
<name>A0A1I0S0H6_9FIRM</name>
<feature type="domain" description="Integrase catalytic" evidence="2">
    <location>
        <begin position="116"/>
        <end position="289"/>
    </location>
</feature>
<dbReference type="STRING" id="99656.SAMN05421659_1382"/>
<dbReference type="NCBIfam" id="NF033546">
    <property type="entry name" value="transpos_IS21"/>
    <property type="match status" value="1"/>
</dbReference>
<comment type="similarity">
    <text evidence="1">Belongs to the transposase IS21/IS408/IS1162 family.</text>
</comment>
<dbReference type="PANTHER" id="PTHR35004">
    <property type="entry name" value="TRANSPOSASE RV3428C-RELATED"/>
    <property type="match status" value="1"/>
</dbReference>
<gene>
    <name evidence="3" type="ORF">SAMN05421659_1382</name>
</gene>
<dbReference type="PROSITE" id="PS50994">
    <property type="entry name" value="INTEGRASE"/>
    <property type="match status" value="1"/>
</dbReference>
<dbReference type="InterPro" id="IPR036397">
    <property type="entry name" value="RNaseH_sf"/>
</dbReference>
<protein>
    <submittedName>
        <fullName evidence="3">Transposase</fullName>
    </submittedName>
</protein>
<reference evidence="3 4" key="1">
    <citation type="submission" date="2016-10" db="EMBL/GenBank/DDBJ databases">
        <authorList>
            <person name="de Groot N.N."/>
        </authorList>
    </citation>
    <scope>NUCLEOTIDE SEQUENCE [LARGE SCALE GENOMIC DNA]</scope>
    <source>
        <strain evidence="3 4">DSM 9179</strain>
    </source>
</reference>
<dbReference type="GO" id="GO:0015074">
    <property type="term" value="P:DNA integration"/>
    <property type="evidence" value="ECO:0007669"/>
    <property type="project" value="InterPro"/>
</dbReference>
<accession>A0A1I0S0H6</accession>
<keyword evidence="4" id="KW-1185">Reference proteome</keyword>
<dbReference type="InterPro" id="IPR001584">
    <property type="entry name" value="Integrase_cat-core"/>
</dbReference>
<organism evidence="3 4">
    <name type="scientific">[Clostridium] fimetarium</name>
    <dbReference type="NCBI Taxonomy" id="99656"/>
    <lineage>
        <taxon>Bacteria</taxon>
        <taxon>Bacillati</taxon>
        <taxon>Bacillota</taxon>
        <taxon>Clostridia</taxon>
        <taxon>Lachnospirales</taxon>
        <taxon>Lachnospiraceae</taxon>
    </lineage>
</organism>
<evidence type="ECO:0000256" key="1">
    <source>
        <dbReference type="ARBA" id="ARBA00009277"/>
    </source>
</evidence>
<dbReference type="SUPFAM" id="SSF53098">
    <property type="entry name" value="Ribonuclease H-like"/>
    <property type="match status" value="1"/>
</dbReference>